<keyword evidence="9" id="KW-0378">Hydrolase</keyword>
<keyword evidence="12 16" id="KW-0234">DNA repair</keyword>
<evidence type="ECO:0000256" key="2">
    <source>
        <dbReference type="ARBA" id="ARBA00004286"/>
    </source>
</evidence>
<keyword evidence="20" id="KW-1185">Reference proteome</keyword>
<dbReference type="RefSeq" id="XP_029787167.1">
    <property type="nucleotide sequence ID" value="XM_029931307.1"/>
</dbReference>
<feature type="compositionally biased region" description="Basic and acidic residues" evidence="17">
    <location>
        <begin position="398"/>
        <end position="408"/>
    </location>
</feature>
<dbReference type="PANTHER" id="PTHR21220:SF0">
    <property type="entry name" value="DNA-DEPENDENT METALLOPROTEASE SPRTN"/>
    <property type="match status" value="1"/>
</dbReference>
<keyword evidence="11" id="KW-0482">Metalloprotease</keyword>
<dbReference type="SMART" id="SM00734">
    <property type="entry name" value="ZnF_Rad18"/>
    <property type="match status" value="1"/>
</dbReference>
<evidence type="ECO:0000256" key="8">
    <source>
        <dbReference type="ARBA" id="ARBA00022771"/>
    </source>
</evidence>
<evidence type="ECO:0000313" key="20">
    <source>
        <dbReference type="Proteomes" id="UP000472268"/>
    </source>
</evidence>
<keyword evidence="13" id="KW-0539">Nucleus</keyword>
<dbReference type="FunFam" id="3.30.160.60:FF:000331">
    <property type="entry name" value="E3 ubiquitin-protein ligase RAD18"/>
    <property type="match status" value="1"/>
</dbReference>
<evidence type="ECO:0000256" key="12">
    <source>
        <dbReference type="ARBA" id="ARBA00023204"/>
    </source>
</evidence>
<dbReference type="OMA" id="VCQTEVL"/>
<dbReference type="GO" id="GO:0006281">
    <property type="term" value="P:DNA repair"/>
    <property type="evidence" value="ECO:0007669"/>
    <property type="project" value="UniProtKB-KW"/>
</dbReference>
<dbReference type="Proteomes" id="UP000472268">
    <property type="component" value="Chromosome 2"/>
</dbReference>
<proteinExistence type="inferred from homology"/>
<evidence type="ECO:0000256" key="17">
    <source>
        <dbReference type="SAM" id="MobiDB-lite"/>
    </source>
</evidence>
<evidence type="ECO:0000256" key="15">
    <source>
        <dbReference type="ARBA" id="ARBA00030396"/>
    </source>
</evidence>
<dbReference type="AlphaFoldDB" id="A0A673SWG3"/>
<evidence type="ECO:0000259" key="18">
    <source>
        <dbReference type="PROSITE" id="PS51908"/>
    </source>
</evidence>
<dbReference type="GO" id="GO:0031593">
    <property type="term" value="F:polyubiquitin modification-dependent protein binding"/>
    <property type="evidence" value="ECO:0007669"/>
    <property type="project" value="TreeGrafter"/>
</dbReference>
<dbReference type="InterPro" id="IPR006642">
    <property type="entry name" value="Rad18_UBZ4"/>
</dbReference>
<sequence>MDEDLVLALRLQEEWNLQASERDRAQAPLSLVDASWELVDPTPDLQALFVQFNDRFFWGQLEAVEVKWSMRMTLCAGICSYEGRGGMCSIRLSEPLLKLRTRKDLVETLLHEMIHAYLFVTNNDQDREGHGPEFCKHMHRINRLTGANITVYHTFHDEVDEYRRHWWRCDGPCRHRKPYYGYVKRATNRAPSAHDYWWAEHQRTCGGAYVKVREPENYGRRGQARMNRGGPAAAGKKDEANRGETQRLIPFSGQGHVLGDTSNSPPPGRLGASHTVCKTQDLLGQDQSAEALRQKSKTEVKSEQNDSSKKTSLVSPVLTAGHQNVISNYFLRVSAVNQKAFGSVSGTPTKSGTVGDIPQNSVSSRSHRRVTSSKKPRRDSLKAPESTSVTVPPDGSEPEERVPSKRARLEDKAVFDHFFVKKEQIDDGASDPTGSSRSPAEAQSCGGSARESRAVHCPVCQTQVLESQINEHLDRCLEGDSISVKS</sequence>
<comment type="subcellular location">
    <subcellularLocation>
        <location evidence="2">Chromosome</location>
    </subcellularLocation>
    <subcellularLocation>
        <location evidence="1">Nucleus</location>
    </subcellularLocation>
</comment>
<dbReference type="InterPro" id="IPR044245">
    <property type="entry name" value="Spartan"/>
</dbReference>
<evidence type="ECO:0000256" key="14">
    <source>
        <dbReference type="ARBA" id="ARBA00023885"/>
    </source>
</evidence>
<evidence type="ECO:0000256" key="10">
    <source>
        <dbReference type="ARBA" id="ARBA00022833"/>
    </source>
</evidence>
<evidence type="ECO:0000256" key="6">
    <source>
        <dbReference type="ARBA" id="ARBA00022723"/>
    </source>
</evidence>
<keyword evidence="4" id="KW-0158">Chromosome</keyword>
<feature type="compositionally biased region" description="Basic and acidic residues" evidence="17">
    <location>
        <begin position="292"/>
        <end position="309"/>
    </location>
</feature>
<evidence type="ECO:0000256" key="3">
    <source>
        <dbReference type="ARBA" id="ARBA00010724"/>
    </source>
</evidence>
<dbReference type="GO" id="GO:0005634">
    <property type="term" value="C:nucleus"/>
    <property type="evidence" value="ECO:0007669"/>
    <property type="project" value="UniProtKB-SubCell"/>
</dbReference>
<evidence type="ECO:0000256" key="13">
    <source>
        <dbReference type="ARBA" id="ARBA00023242"/>
    </source>
</evidence>
<dbReference type="OrthoDB" id="5236983at2759"/>
<dbReference type="Pfam" id="PF22934">
    <property type="entry name" value="SPRTN_ZBD"/>
    <property type="match status" value="1"/>
</dbReference>
<dbReference type="GO" id="GO:0006508">
    <property type="term" value="P:proteolysis"/>
    <property type="evidence" value="ECO:0007669"/>
    <property type="project" value="UniProtKB-KW"/>
</dbReference>
<dbReference type="GO" id="GO:0003697">
    <property type="term" value="F:single-stranded DNA binding"/>
    <property type="evidence" value="ECO:0007669"/>
    <property type="project" value="InterPro"/>
</dbReference>
<dbReference type="GO" id="GO:0004222">
    <property type="term" value="F:metalloendopeptidase activity"/>
    <property type="evidence" value="ECO:0007669"/>
    <property type="project" value="InterPro"/>
</dbReference>
<dbReference type="PROSITE" id="PS51908">
    <property type="entry name" value="ZF_UBZ4"/>
    <property type="match status" value="1"/>
</dbReference>
<feature type="region of interest" description="Disordered" evidence="17">
    <location>
        <begin position="343"/>
        <end position="408"/>
    </location>
</feature>
<feature type="compositionally biased region" description="Basic and acidic residues" evidence="17">
    <location>
        <begin position="235"/>
        <end position="245"/>
    </location>
</feature>
<evidence type="ECO:0000256" key="16">
    <source>
        <dbReference type="PROSITE-ProRule" id="PRU01256"/>
    </source>
</evidence>
<name>A0A673SWG3_SURSU</name>
<keyword evidence="6" id="KW-0479">Metal-binding</keyword>
<evidence type="ECO:0000256" key="4">
    <source>
        <dbReference type="ARBA" id="ARBA00022454"/>
    </source>
</evidence>
<protein>
    <recommendedName>
        <fullName evidence="14">DNA-dependent metalloprotease SPRTN</fullName>
    </recommendedName>
    <alternativeName>
        <fullName evidence="15">Protein with SprT-like domain at the N terminus</fullName>
    </alternativeName>
</protein>
<dbReference type="Pfam" id="PF10263">
    <property type="entry name" value="SprT-like"/>
    <property type="match status" value="1"/>
</dbReference>
<dbReference type="CTD" id="83932"/>
<dbReference type="PANTHER" id="PTHR21220">
    <property type="entry name" value="DNA-DEPENDENT METALLOPROTEASE SPRTN"/>
    <property type="match status" value="1"/>
</dbReference>
<feature type="region of interest" description="Disordered" evidence="17">
    <location>
        <begin position="421"/>
        <end position="453"/>
    </location>
</feature>
<dbReference type="GO" id="GO:0005694">
    <property type="term" value="C:chromosome"/>
    <property type="evidence" value="ECO:0007669"/>
    <property type="project" value="UniProtKB-SubCell"/>
</dbReference>
<evidence type="ECO:0000256" key="1">
    <source>
        <dbReference type="ARBA" id="ARBA00004123"/>
    </source>
</evidence>
<reference evidence="19" key="3">
    <citation type="submission" date="2025-09" db="UniProtKB">
        <authorList>
            <consortium name="Ensembl"/>
        </authorList>
    </citation>
    <scope>IDENTIFICATION</scope>
</reference>
<dbReference type="InterPro" id="IPR006640">
    <property type="entry name" value="SprT-like_domain"/>
</dbReference>
<feature type="compositionally biased region" description="Basic residues" evidence="17">
    <location>
        <begin position="365"/>
        <end position="377"/>
    </location>
</feature>
<evidence type="ECO:0000313" key="19">
    <source>
        <dbReference type="Ensembl" id="ENSSSUP00005005492.1"/>
    </source>
</evidence>
<evidence type="ECO:0000256" key="5">
    <source>
        <dbReference type="ARBA" id="ARBA00022670"/>
    </source>
</evidence>
<dbReference type="InterPro" id="IPR055220">
    <property type="entry name" value="SPRTN_ZBD"/>
</dbReference>
<gene>
    <name evidence="19" type="primary">SPRTN</name>
</gene>
<accession>A0A673SWG3</accession>
<evidence type="ECO:0000256" key="9">
    <source>
        <dbReference type="ARBA" id="ARBA00022801"/>
    </source>
</evidence>
<feature type="region of interest" description="Disordered" evidence="17">
    <location>
        <begin position="219"/>
        <end position="274"/>
    </location>
</feature>
<keyword evidence="10" id="KW-0862">Zinc</keyword>
<reference evidence="19 20" key="1">
    <citation type="submission" date="2019-05" db="EMBL/GenBank/DDBJ databases">
        <title>A Chromosome-scale Meerkat (S. suricatta) Genome Assembly.</title>
        <authorList>
            <person name="Dudchenko O."/>
            <person name="Lieberman Aiden E."/>
            <person name="Tung J."/>
            <person name="Barreiro L.B."/>
            <person name="Clutton-Brock T.H."/>
        </authorList>
    </citation>
    <scope>NUCLEOTIDE SEQUENCE [LARGE SCALE GENOMIC DNA]</scope>
</reference>
<dbReference type="GeneID" id="115284822"/>
<feature type="domain" description="UBZ4-type" evidence="18">
    <location>
        <begin position="454"/>
        <end position="481"/>
    </location>
</feature>
<dbReference type="SMART" id="SM00731">
    <property type="entry name" value="SprT"/>
    <property type="match status" value="1"/>
</dbReference>
<keyword evidence="7 16" id="KW-0227">DNA damage</keyword>
<reference evidence="19" key="2">
    <citation type="submission" date="2025-08" db="UniProtKB">
        <authorList>
            <consortium name="Ensembl"/>
        </authorList>
    </citation>
    <scope>IDENTIFICATION</scope>
</reference>
<comment type="similarity">
    <text evidence="3">Belongs to the Spartan family.</text>
</comment>
<keyword evidence="8 16" id="KW-0863">Zinc-finger</keyword>
<keyword evidence="5" id="KW-0645">Protease</keyword>
<evidence type="ECO:0000256" key="11">
    <source>
        <dbReference type="ARBA" id="ARBA00023049"/>
    </source>
</evidence>
<feature type="region of interest" description="Disordered" evidence="17">
    <location>
        <begin position="288"/>
        <end position="315"/>
    </location>
</feature>
<dbReference type="Gene3D" id="3.30.160.60">
    <property type="entry name" value="Classic Zinc Finger"/>
    <property type="match status" value="1"/>
</dbReference>
<evidence type="ECO:0000256" key="7">
    <source>
        <dbReference type="ARBA" id="ARBA00022763"/>
    </source>
</evidence>
<dbReference type="GO" id="GO:0008270">
    <property type="term" value="F:zinc ion binding"/>
    <property type="evidence" value="ECO:0007669"/>
    <property type="project" value="UniProtKB-KW"/>
</dbReference>
<organism evidence="19 20">
    <name type="scientific">Suricata suricatta</name>
    <name type="common">Meerkat</name>
    <dbReference type="NCBI Taxonomy" id="37032"/>
    <lineage>
        <taxon>Eukaryota</taxon>
        <taxon>Metazoa</taxon>
        <taxon>Chordata</taxon>
        <taxon>Craniata</taxon>
        <taxon>Vertebrata</taxon>
        <taxon>Euteleostomi</taxon>
        <taxon>Mammalia</taxon>
        <taxon>Eutheria</taxon>
        <taxon>Laurasiatheria</taxon>
        <taxon>Carnivora</taxon>
        <taxon>Feliformia</taxon>
        <taxon>Herpestidae</taxon>
        <taxon>Suricata</taxon>
    </lineage>
</organism>
<dbReference type="Ensembl" id="ENSSSUT00005006352.1">
    <property type="protein sequence ID" value="ENSSSUP00005005492.1"/>
    <property type="gene ID" value="ENSSSUG00005003580.1"/>
</dbReference>